<feature type="binding site" evidence="11">
    <location>
        <position position="32"/>
    </location>
    <ligand>
        <name>CTP</name>
        <dbReference type="ChEBI" id="CHEBI:37563"/>
    </ligand>
</feature>
<feature type="binding site" evidence="11">
    <location>
        <position position="116"/>
    </location>
    <ligand>
        <name>CTP</name>
        <dbReference type="ChEBI" id="CHEBI:37563"/>
    </ligand>
</feature>
<dbReference type="InterPro" id="IPR023068">
    <property type="entry name" value="CCA-adding_enz_firmicutes"/>
</dbReference>
<feature type="domain" description="tRNA nucleotidyltransferase/poly(A) polymerase RNA and SrmB- binding" evidence="13">
    <location>
        <begin position="174"/>
        <end position="234"/>
    </location>
</feature>
<feature type="binding site" evidence="11">
    <location>
        <position position="162"/>
    </location>
    <ligand>
        <name>CTP</name>
        <dbReference type="ChEBI" id="CHEBI:37563"/>
    </ligand>
</feature>
<keyword evidence="3 11" id="KW-0819">tRNA processing</keyword>
<evidence type="ECO:0000256" key="10">
    <source>
        <dbReference type="ARBA" id="ARBA00022884"/>
    </source>
</evidence>
<keyword evidence="9 11" id="KW-0460">Magnesium</keyword>
<dbReference type="GO" id="GO:0000287">
    <property type="term" value="F:magnesium ion binding"/>
    <property type="evidence" value="ECO:0007669"/>
    <property type="project" value="UniProtKB-UniRule"/>
</dbReference>
<dbReference type="STRING" id="1423820.FC64_GL000690"/>
<dbReference type="GO" id="GO:0000049">
    <property type="term" value="F:tRNA binding"/>
    <property type="evidence" value="ECO:0007669"/>
    <property type="project" value="UniProtKB-UniRule"/>
</dbReference>
<feature type="binding site" evidence="11">
    <location>
        <position position="32"/>
    </location>
    <ligand>
        <name>ATP</name>
        <dbReference type="ChEBI" id="CHEBI:30616"/>
    </ligand>
</feature>
<feature type="binding site" evidence="11">
    <location>
        <position position="159"/>
    </location>
    <ligand>
        <name>ATP</name>
        <dbReference type="ChEBI" id="CHEBI:30616"/>
    </ligand>
</feature>
<keyword evidence="16" id="KW-1185">Reference proteome</keyword>
<comment type="catalytic activity">
    <reaction evidence="11">
        <text>a tRNA with a 3' CCA end + 2 CTP + ATP = a tRNA with a 3' CCACCA end + 3 diphosphate</text>
        <dbReference type="Rhea" id="RHEA:76235"/>
        <dbReference type="Rhea" id="RHEA-COMP:10468"/>
        <dbReference type="Rhea" id="RHEA-COMP:18655"/>
        <dbReference type="ChEBI" id="CHEBI:30616"/>
        <dbReference type="ChEBI" id="CHEBI:33019"/>
        <dbReference type="ChEBI" id="CHEBI:37563"/>
        <dbReference type="ChEBI" id="CHEBI:83071"/>
        <dbReference type="ChEBI" id="CHEBI:195187"/>
    </reaction>
</comment>
<evidence type="ECO:0000256" key="5">
    <source>
        <dbReference type="ARBA" id="ARBA00022723"/>
    </source>
</evidence>
<keyword evidence="8 11" id="KW-0067">ATP-binding</keyword>
<dbReference type="Pfam" id="PF01743">
    <property type="entry name" value="PolyA_pol"/>
    <property type="match status" value="1"/>
</dbReference>
<dbReference type="SUPFAM" id="SSF81301">
    <property type="entry name" value="Nucleotidyltransferase"/>
    <property type="match status" value="1"/>
</dbReference>
<dbReference type="PANTHER" id="PTHR46173">
    <property type="entry name" value="CCA TRNA NUCLEOTIDYLTRANSFERASE 1, MITOCHONDRIAL"/>
    <property type="match status" value="1"/>
</dbReference>
<gene>
    <name evidence="11" type="primary">cca</name>
    <name evidence="15" type="ORF">FC64_GL000690</name>
</gene>
<evidence type="ECO:0000256" key="6">
    <source>
        <dbReference type="ARBA" id="ARBA00022741"/>
    </source>
</evidence>
<reference evidence="15 16" key="1">
    <citation type="journal article" date="2015" name="Genome Announc.">
        <title>Expanding the biotechnology potential of lactobacilli through comparative genomics of 213 strains and associated genera.</title>
        <authorList>
            <person name="Sun Z."/>
            <person name="Harris H.M."/>
            <person name="McCann A."/>
            <person name="Guo C."/>
            <person name="Argimon S."/>
            <person name="Zhang W."/>
            <person name="Yang X."/>
            <person name="Jeffery I.B."/>
            <person name="Cooney J.C."/>
            <person name="Kagawa T.F."/>
            <person name="Liu W."/>
            <person name="Song Y."/>
            <person name="Salvetti E."/>
            <person name="Wrobel A."/>
            <person name="Rasinkangas P."/>
            <person name="Parkhill J."/>
            <person name="Rea M.C."/>
            <person name="O'Sullivan O."/>
            <person name="Ritari J."/>
            <person name="Douillard F.P."/>
            <person name="Paul Ross R."/>
            <person name="Yang R."/>
            <person name="Briner A.E."/>
            <person name="Felis G.E."/>
            <person name="de Vos W.M."/>
            <person name="Barrangou R."/>
            <person name="Klaenhammer T.R."/>
            <person name="Caufield P.W."/>
            <person name="Cui Y."/>
            <person name="Zhang H."/>
            <person name="O'Toole P.W."/>
        </authorList>
    </citation>
    <scope>NUCLEOTIDE SEQUENCE [LARGE SCALE GENOMIC DNA]</scope>
    <source>
        <strain evidence="15 16">DSM 20653</strain>
    </source>
</reference>
<dbReference type="InterPro" id="IPR032810">
    <property type="entry name" value="CCA-adding_enz_C"/>
</dbReference>
<dbReference type="GO" id="GO:0005524">
    <property type="term" value="F:ATP binding"/>
    <property type="evidence" value="ECO:0007669"/>
    <property type="project" value="UniProtKB-UniRule"/>
</dbReference>
<dbReference type="PANTHER" id="PTHR46173:SF1">
    <property type="entry name" value="CCA TRNA NUCLEOTIDYLTRANSFERASE 1, MITOCHONDRIAL"/>
    <property type="match status" value="1"/>
</dbReference>
<keyword evidence="7 11" id="KW-0692">RNA repair</keyword>
<dbReference type="Gene3D" id="3.30.460.10">
    <property type="entry name" value="Beta Polymerase, domain 2"/>
    <property type="match status" value="1"/>
</dbReference>
<dbReference type="Gene3D" id="1.20.58.560">
    <property type="match status" value="1"/>
</dbReference>
<feature type="binding site" evidence="11">
    <location>
        <position position="116"/>
    </location>
    <ligand>
        <name>ATP</name>
        <dbReference type="ChEBI" id="CHEBI:30616"/>
    </ligand>
</feature>
<evidence type="ECO:0000256" key="11">
    <source>
        <dbReference type="HAMAP-Rule" id="MF_01263"/>
    </source>
</evidence>
<comment type="cofactor">
    <cofactor evidence="1 11">
        <name>Mg(2+)</name>
        <dbReference type="ChEBI" id="CHEBI:18420"/>
    </cofactor>
</comment>
<comment type="function">
    <text evidence="11">Catalyzes the addition and repair of the essential 3'-terminal CCA sequence in tRNAs without using a nucleic acid template. Adds these three nucleotides in the order of C, C, and A to the tRNA nucleotide-73, using CTP and ATP as substrates and producing inorganic pyrophosphate. tRNA 3'-terminal CCA addition is required both for tRNA processing and repair. Also involved in tRNA surveillance by mediating tandem CCA addition to generate a CCACCA at the 3' terminus of unstable tRNAs. While stable tRNAs receive only 3'-terminal CCA, unstable tRNAs are marked with CCACCA and rapidly degraded.</text>
</comment>
<evidence type="ECO:0000259" key="12">
    <source>
        <dbReference type="Pfam" id="PF01743"/>
    </source>
</evidence>
<feature type="binding site" evidence="11">
    <location>
        <position position="47"/>
    </location>
    <ligand>
        <name>Mg(2+)</name>
        <dbReference type="ChEBI" id="CHEBI:18420"/>
    </ligand>
</feature>
<keyword evidence="10 11" id="KW-0694">RNA-binding</keyword>
<feature type="binding site" evidence="11">
    <location>
        <position position="165"/>
    </location>
    <ligand>
        <name>ATP</name>
        <dbReference type="ChEBI" id="CHEBI:30616"/>
    </ligand>
</feature>
<feature type="binding site" evidence="11">
    <location>
        <position position="168"/>
    </location>
    <ligand>
        <name>CTP</name>
        <dbReference type="ChEBI" id="CHEBI:37563"/>
    </ligand>
</feature>
<evidence type="ECO:0000256" key="8">
    <source>
        <dbReference type="ARBA" id="ARBA00022840"/>
    </source>
</evidence>
<feature type="binding site" evidence="11">
    <location>
        <position position="159"/>
    </location>
    <ligand>
        <name>CTP</name>
        <dbReference type="ChEBI" id="CHEBI:37563"/>
    </ligand>
</feature>
<keyword evidence="5 11" id="KW-0479">Metal-binding</keyword>
<dbReference type="EC" id="2.7.7.72" evidence="11"/>
<dbReference type="GO" id="GO:0001680">
    <property type="term" value="P:tRNA 3'-terminal CCA addition"/>
    <property type="evidence" value="ECO:0007669"/>
    <property type="project" value="UniProtKB-UniRule"/>
</dbReference>
<dbReference type="NCBIfam" id="NF009814">
    <property type="entry name" value="PRK13299.1"/>
    <property type="match status" value="1"/>
</dbReference>
<dbReference type="Gene3D" id="1.10.246.80">
    <property type="match status" value="1"/>
</dbReference>
<dbReference type="EMBL" id="AYYZ01000025">
    <property type="protein sequence ID" value="KRM52265.1"/>
    <property type="molecule type" value="Genomic_DNA"/>
</dbReference>
<dbReference type="PATRIC" id="fig|1423820.4.peg.700"/>
<feature type="binding site" evidence="11">
    <location>
        <position position="35"/>
    </location>
    <ligand>
        <name>CTP</name>
        <dbReference type="ChEBI" id="CHEBI:37563"/>
    </ligand>
</feature>
<evidence type="ECO:0000256" key="1">
    <source>
        <dbReference type="ARBA" id="ARBA00001946"/>
    </source>
</evidence>
<dbReference type="Pfam" id="PF13735">
    <property type="entry name" value="tRNA_NucTran2_2"/>
    <property type="match status" value="1"/>
</dbReference>
<feature type="domain" description="CCA-adding enzyme C-terminal" evidence="14">
    <location>
        <begin position="249"/>
        <end position="396"/>
    </location>
</feature>
<keyword evidence="6 11" id="KW-0547">Nucleotide-binding</keyword>
<feature type="binding site" evidence="11">
    <location>
        <position position="45"/>
    </location>
    <ligand>
        <name>Mg(2+)</name>
        <dbReference type="ChEBI" id="CHEBI:18420"/>
    </ligand>
</feature>
<organism evidence="15 16">
    <name type="scientific">Ligilactobacillus araffinosus DSM 20653</name>
    <dbReference type="NCBI Taxonomy" id="1423820"/>
    <lineage>
        <taxon>Bacteria</taxon>
        <taxon>Bacillati</taxon>
        <taxon>Bacillota</taxon>
        <taxon>Bacilli</taxon>
        <taxon>Lactobacillales</taxon>
        <taxon>Lactobacillaceae</taxon>
        <taxon>Ligilactobacillus</taxon>
    </lineage>
</organism>
<dbReference type="GO" id="GO:0004810">
    <property type="term" value="F:CCA tRNA nucleotidyltransferase activity"/>
    <property type="evidence" value="ECO:0007669"/>
    <property type="project" value="UniProtKB-UniRule"/>
</dbReference>
<dbReference type="Gene3D" id="1.10.110.30">
    <property type="match status" value="1"/>
</dbReference>
<evidence type="ECO:0000259" key="13">
    <source>
        <dbReference type="Pfam" id="PF12627"/>
    </source>
</evidence>
<evidence type="ECO:0000256" key="4">
    <source>
        <dbReference type="ARBA" id="ARBA00022695"/>
    </source>
</evidence>
<dbReference type="InterPro" id="IPR050264">
    <property type="entry name" value="Bact_CCA-adding_enz_type3_sf"/>
</dbReference>
<dbReference type="InterPro" id="IPR002646">
    <property type="entry name" value="PolA_pol_head_dom"/>
</dbReference>
<feature type="binding site" evidence="11">
    <location>
        <position position="168"/>
    </location>
    <ligand>
        <name>ATP</name>
        <dbReference type="ChEBI" id="CHEBI:30616"/>
    </ligand>
</feature>
<feature type="binding site" evidence="11">
    <location>
        <position position="165"/>
    </location>
    <ligand>
        <name>CTP</name>
        <dbReference type="ChEBI" id="CHEBI:37563"/>
    </ligand>
</feature>
<keyword evidence="2 11" id="KW-0808">Transferase</keyword>
<dbReference type="GO" id="GO:0042245">
    <property type="term" value="P:RNA repair"/>
    <property type="evidence" value="ECO:0007669"/>
    <property type="project" value="UniProtKB-KW"/>
</dbReference>
<protein>
    <recommendedName>
        <fullName evidence="11">CCA-adding enzyme</fullName>
        <ecNumber evidence="11">2.7.7.72</ecNumber>
    </recommendedName>
    <alternativeName>
        <fullName evidence="11">CCA tRNA nucleotidyltransferase</fullName>
    </alternativeName>
    <alternativeName>
        <fullName evidence="11">tRNA CCA-pyrophosphorylase</fullName>
    </alternativeName>
    <alternativeName>
        <fullName evidence="11">tRNA adenylyl-/cytidylyl- transferase</fullName>
    </alternativeName>
    <alternativeName>
        <fullName evidence="11">tRNA nucleotidyltransferase</fullName>
    </alternativeName>
    <alternativeName>
        <fullName evidence="11">tRNA-NT</fullName>
    </alternativeName>
</protein>
<comment type="miscellaneous">
    <text evidence="11">A single active site specifically recognizes both ATP and CTP and is responsible for their addition.</text>
</comment>
<dbReference type="Pfam" id="PF12627">
    <property type="entry name" value="PolyA_pol_RNAbd"/>
    <property type="match status" value="1"/>
</dbReference>
<dbReference type="GO" id="GO:0160016">
    <property type="term" value="F:CCACCA tRNA nucleotidyltransferase activity"/>
    <property type="evidence" value="ECO:0007669"/>
    <property type="project" value="RHEA"/>
</dbReference>
<name>A0A0R1ZKT8_9LACO</name>
<evidence type="ECO:0000259" key="14">
    <source>
        <dbReference type="Pfam" id="PF13735"/>
    </source>
</evidence>
<evidence type="ECO:0000313" key="16">
    <source>
        <dbReference type="Proteomes" id="UP000051291"/>
    </source>
</evidence>
<keyword evidence="4 11" id="KW-0548">Nucleotidyltransferase</keyword>
<accession>A0A0R1ZKT8</accession>
<evidence type="ECO:0000256" key="2">
    <source>
        <dbReference type="ARBA" id="ARBA00022679"/>
    </source>
</evidence>
<dbReference type="HAMAP" id="MF_01263">
    <property type="entry name" value="CCA_bact_type3"/>
    <property type="match status" value="1"/>
</dbReference>
<evidence type="ECO:0000256" key="3">
    <source>
        <dbReference type="ARBA" id="ARBA00022694"/>
    </source>
</evidence>
<dbReference type="RefSeq" id="WP_057906621.1">
    <property type="nucleotide sequence ID" value="NZ_AYYZ01000025.1"/>
</dbReference>
<feature type="binding site" evidence="11">
    <location>
        <position position="35"/>
    </location>
    <ligand>
        <name>ATP</name>
        <dbReference type="ChEBI" id="CHEBI:30616"/>
    </ligand>
</feature>
<evidence type="ECO:0000256" key="9">
    <source>
        <dbReference type="ARBA" id="ARBA00022842"/>
    </source>
</evidence>
<evidence type="ECO:0000313" key="15">
    <source>
        <dbReference type="EMBL" id="KRM52265.1"/>
    </source>
</evidence>
<dbReference type="SUPFAM" id="SSF81891">
    <property type="entry name" value="Poly A polymerase C-terminal region-like"/>
    <property type="match status" value="1"/>
</dbReference>
<feature type="domain" description="Poly A polymerase head" evidence="12">
    <location>
        <begin position="27"/>
        <end position="147"/>
    </location>
</feature>
<dbReference type="CDD" id="cd05398">
    <property type="entry name" value="NT_ClassII-CCAase"/>
    <property type="match status" value="1"/>
</dbReference>
<dbReference type="Proteomes" id="UP000051291">
    <property type="component" value="Unassembled WGS sequence"/>
</dbReference>
<comment type="caution">
    <text evidence="15">The sequence shown here is derived from an EMBL/GenBank/DDBJ whole genome shotgun (WGS) entry which is preliminary data.</text>
</comment>
<proteinExistence type="inferred from homology"/>
<dbReference type="InterPro" id="IPR043519">
    <property type="entry name" value="NT_sf"/>
</dbReference>
<feature type="binding site" evidence="11">
    <location>
        <position position="162"/>
    </location>
    <ligand>
        <name>ATP</name>
        <dbReference type="ChEBI" id="CHEBI:30616"/>
    </ligand>
</feature>
<comment type="similarity">
    <text evidence="11">Belongs to the tRNA nucleotidyltransferase/poly(A) polymerase family. Bacterial CCA-adding enzyme type 3 subfamily.</text>
</comment>
<dbReference type="AlphaFoldDB" id="A0A0R1ZKT8"/>
<evidence type="ECO:0000256" key="7">
    <source>
        <dbReference type="ARBA" id="ARBA00022800"/>
    </source>
</evidence>
<sequence length="401" mass="45305">MKITKFPNEFVNAIPVLKTIEKAGFEAYFVGGCVRDTLLGIPLHDVDITSSAYPAEIKEIFNRTVDTGIEHGTVMVLDHGEGYEVTTFRTESTYQDFRRPDHVTFVRSLDEDLKRRDLTINALAMDADGNVVDLFHGLDDLKNKIIRAVGNPHERYHEDALRMMRSIRFMSQLDFNLESETEKAIEDNAHLLEKIAVERIHVEWIKTLLGQRPQLGIQKFISTGLYQYCPDFADYKDGLIAMSKLDQLHLDSEIECWVLMGHMFSLKPQKTAKLMRDWKSSNDLINQVELAQTALECQSGLTDPHVLFETGKELTLAANHILKILNQSTVTDEAIKTAYEELPIKGNADIAVDGSALIKELGMKPGPQFGKALTAIKDQILDGKLANDHDQLLAFVRENFM</sequence>
<comment type="catalytic activity">
    <reaction evidence="11">
        <text>a tRNA precursor + 2 CTP + ATP = a tRNA with a 3' CCA end + 3 diphosphate</text>
        <dbReference type="Rhea" id="RHEA:14433"/>
        <dbReference type="Rhea" id="RHEA-COMP:10465"/>
        <dbReference type="Rhea" id="RHEA-COMP:10468"/>
        <dbReference type="ChEBI" id="CHEBI:30616"/>
        <dbReference type="ChEBI" id="CHEBI:33019"/>
        <dbReference type="ChEBI" id="CHEBI:37563"/>
        <dbReference type="ChEBI" id="CHEBI:74896"/>
        <dbReference type="ChEBI" id="CHEBI:83071"/>
        <dbReference type="EC" id="2.7.7.72"/>
    </reaction>
</comment>
<comment type="subunit">
    <text evidence="11">Homodimer.</text>
</comment>
<dbReference type="InterPro" id="IPR032828">
    <property type="entry name" value="PolyA_RNA-bd"/>
</dbReference>